<accession>A0A9W9RP88</accession>
<sequence>MPKPQVAEALRPKVRPTGRTRQPELSRLSRLHMFTSELDSPLPFAPTCIAIALLVSLAPTESPAISEHPAGPDTPHSLTRLQQ</sequence>
<dbReference type="AlphaFoldDB" id="A0A9W9RP88"/>
<keyword evidence="3" id="KW-1185">Reference proteome</keyword>
<organism evidence="2 3">
    <name type="scientific">Penicillium cataractarum</name>
    <dbReference type="NCBI Taxonomy" id="2100454"/>
    <lineage>
        <taxon>Eukaryota</taxon>
        <taxon>Fungi</taxon>
        <taxon>Dikarya</taxon>
        <taxon>Ascomycota</taxon>
        <taxon>Pezizomycotina</taxon>
        <taxon>Eurotiomycetes</taxon>
        <taxon>Eurotiomycetidae</taxon>
        <taxon>Eurotiales</taxon>
        <taxon>Aspergillaceae</taxon>
        <taxon>Penicillium</taxon>
    </lineage>
</organism>
<dbReference type="EMBL" id="JAPZBS010000008">
    <property type="protein sequence ID" value="KAJ5363817.1"/>
    <property type="molecule type" value="Genomic_DNA"/>
</dbReference>
<evidence type="ECO:0000256" key="1">
    <source>
        <dbReference type="SAM" id="MobiDB-lite"/>
    </source>
</evidence>
<dbReference type="RefSeq" id="XP_056551444.1">
    <property type="nucleotide sequence ID" value="XM_056702444.1"/>
</dbReference>
<protein>
    <submittedName>
        <fullName evidence="2">Uncharacterized protein</fullName>
    </submittedName>
</protein>
<reference evidence="2" key="1">
    <citation type="submission" date="2022-11" db="EMBL/GenBank/DDBJ databases">
        <authorList>
            <person name="Petersen C."/>
        </authorList>
    </citation>
    <scope>NUCLEOTIDE SEQUENCE</scope>
    <source>
        <strain evidence="2">IBT 29864</strain>
    </source>
</reference>
<dbReference type="Proteomes" id="UP001147782">
    <property type="component" value="Unassembled WGS sequence"/>
</dbReference>
<evidence type="ECO:0000313" key="2">
    <source>
        <dbReference type="EMBL" id="KAJ5363817.1"/>
    </source>
</evidence>
<gene>
    <name evidence="2" type="ORF">N7496_009530</name>
</gene>
<evidence type="ECO:0000313" key="3">
    <source>
        <dbReference type="Proteomes" id="UP001147782"/>
    </source>
</evidence>
<feature type="region of interest" description="Disordered" evidence="1">
    <location>
        <begin position="1"/>
        <end position="22"/>
    </location>
</feature>
<name>A0A9W9RP88_9EURO</name>
<reference evidence="2" key="2">
    <citation type="journal article" date="2023" name="IMA Fungus">
        <title>Comparative genomic study of the Penicillium genus elucidates a diverse pangenome and 15 lateral gene transfer events.</title>
        <authorList>
            <person name="Petersen C."/>
            <person name="Sorensen T."/>
            <person name="Nielsen M.R."/>
            <person name="Sondergaard T.E."/>
            <person name="Sorensen J.L."/>
            <person name="Fitzpatrick D.A."/>
            <person name="Frisvad J.C."/>
            <person name="Nielsen K.L."/>
        </authorList>
    </citation>
    <scope>NUCLEOTIDE SEQUENCE</scope>
    <source>
        <strain evidence="2">IBT 29864</strain>
    </source>
</reference>
<feature type="region of interest" description="Disordered" evidence="1">
    <location>
        <begin position="61"/>
        <end position="83"/>
    </location>
</feature>
<comment type="caution">
    <text evidence="2">The sequence shown here is derived from an EMBL/GenBank/DDBJ whole genome shotgun (WGS) entry which is preliminary data.</text>
</comment>
<proteinExistence type="predicted"/>
<dbReference type="GeneID" id="81441623"/>
<dbReference type="OrthoDB" id="10360479at2759"/>